<sequence>ELVEKQAHMKHANEVEVEKNTCKIGIQTDNINSKETRDIGIQIFDNMSHTLESYIYLLQAQLNIKISKIENLQKQLKYAYDYVIEKVNSIDLAIKNQKSIGSQSKWCKKCSMTNIDNRKCNYSKCNKKLDSLITLQIESVDEINNTTPQSRSLIIKSQTYTYKKK</sequence>
<accession>A0A9N9HBK5</accession>
<dbReference type="Proteomes" id="UP000789396">
    <property type="component" value="Unassembled WGS sequence"/>
</dbReference>
<proteinExistence type="predicted"/>
<organism evidence="1 2">
    <name type="scientific">Racocetra fulgida</name>
    <dbReference type="NCBI Taxonomy" id="60492"/>
    <lineage>
        <taxon>Eukaryota</taxon>
        <taxon>Fungi</taxon>
        <taxon>Fungi incertae sedis</taxon>
        <taxon>Mucoromycota</taxon>
        <taxon>Glomeromycotina</taxon>
        <taxon>Glomeromycetes</taxon>
        <taxon>Diversisporales</taxon>
        <taxon>Gigasporaceae</taxon>
        <taxon>Racocetra</taxon>
    </lineage>
</organism>
<reference evidence="1" key="1">
    <citation type="submission" date="2021-06" db="EMBL/GenBank/DDBJ databases">
        <authorList>
            <person name="Kallberg Y."/>
            <person name="Tangrot J."/>
            <person name="Rosling A."/>
        </authorList>
    </citation>
    <scope>NUCLEOTIDE SEQUENCE</scope>
    <source>
        <strain evidence="1">IN212</strain>
    </source>
</reference>
<keyword evidence="2" id="KW-1185">Reference proteome</keyword>
<feature type="non-terminal residue" evidence="1">
    <location>
        <position position="165"/>
    </location>
</feature>
<comment type="caution">
    <text evidence="1">The sequence shown here is derived from an EMBL/GenBank/DDBJ whole genome shotgun (WGS) entry which is preliminary data.</text>
</comment>
<gene>
    <name evidence="1" type="ORF">RFULGI_LOCUS9262</name>
</gene>
<dbReference type="EMBL" id="CAJVPZ010016245">
    <property type="protein sequence ID" value="CAG8671859.1"/>
    <property type="molecule type" value="Genomic_DNA"/>
</dbReference>
<name>A0A9N9HBK5_9GLOM</name>
<evidence type="ECO:0000313" key="2">
    <source>
        <dbReference type="Proteomes" id="UP000789396"/>
    </source>
</evidence>
<feature type="non-terminal residue" evidence="1">
    <location>
        <position position="1"/>
    </location>
</feature>
<evidence type="ECO:0000313" key="1">
    <source>
        <dbReference type="EMBL" id="CAG8671859.1"/>
    </source>
</evidence>
<dbReference type="AlphaFoldDB" id="A0A9N9HBK5"/>
<protein>
    <submittedName>
        <fullName evidence="1">2204_t:CDS:1</fullName>
    </submittedName>
</protein>